<evidence type="ECO:0000256" key="6">
    <source>
        <dbReference type="ARBA" id="ARBA00022729"/>
    </source>
</evidence>
<dbReference type="Proteomes" id="UP000239181">
    <property type="component" value="Unassembled WGS sequence"/>
</dbReference>
<proteinExistence type="inferred from homology"/>
<dbReference type="Gene3D" id="3.10.20.410">
    <property type="match status" value="1"/>
</dbReference>
<organism evidence="12 13">
    <name type="scientific">Pantoea coffeiphila</name>
    <dbReference type="NCBI Taxonomy" id="1465635"/>
    <lineage>
        <taxon>Bacteria</taxon>
        <taxon>Pseudomonadati</taxon>
        <taxon>Pseudomonadota</taxon>
        <taxon>Gammaproteobacteria</taxon>
        <taxon>Enterobacterales</taxon>
        <taxon>Erwiniaceae</taxon>
        <taxon>Pantoea</taxon>
    </lineage>
</organism>
<dbReference type="EMBL" id="PDET01000019">
    <property type="protein sequence ID" value="PRD13411.1"/>
    <property type="molecule type" value="Genomic_DNA"/>
</dbReference>
<comment type="subcellular location">
    <subcellularLocation>
        <location evidence="1 9">Cell outer membrane</location>
        <topology evidence="1 9">Multi-pass membrane protein</topology>
    </subcellularLocation>
</comment>
<keyword evidence="6" id="KW-0732">Signal</keyword>
<dbReference type="GO" id="GO:0015473">
    <property type="term" value="F:fimbrial usher porin activity"/>
    <property type="evidence" value="ECO:0007669"/>
    <property type="project" value="InterPro"/>
</dbReference>
<dbReference type="InterPro" id="IPR000015">
    <property type="entry name" value="Fimb_usher"/>
</dbReference>
<evidence type="ECO:0000313" key="13">
    <source>
        <dbReference type="Proteomes" id="UP000239181"/>
    </source>
</evidence>
<evidence type="ECO:0000256" key="4">
    <source>
        <dbReference type="ARBA" id="ARBA00022452"/>
    </source>
</evidence>
<dbReference type="GO" id="GO:0009297">
    <property type="term" value="P:pilus assembly"/>
    <property type="evidence" value="ECO:0007669"/>
    <property type="project" value="InterPro"/>
</dbReference>
<evidence type="ECO:0000256" key="5">
    <source>
        <dbReference type="ARBA" id="ARBA00022692"/>
    </source>
</evidence>
<dbReference type="InterPro" id="IPR025885">
    <property type="entry name" value="PapC_N"/>
</dbReference>
<keyword evidence="3 9" id="KW-0813">Transport</keyword>
<dbReference type="Gene3D" id="2.60.40.2070">
    <property type="match status" value="1"/>
</dbReference>
<evidence type="ECO:0000256" key="8">
    <source>
        <dbReference type="ARBA" id="ARBA00023237"/>
    </source>
</evidence>
<protein>
    <submittedName>
        <fullName evidence="12">Usher protein FimD</fullName>
    </submittedName>
</protein>
<evidence type="ECO:0000259" key="10">
    <source>
        <dbReference type="Pfam" id="PF13953"/>
    </source>
</evidence>
<dbReference type="FunFam" id="2.60.40.3110:FF:000001">
    <property type="entry name" value="Putative fimbrial outer membrane usher"/>
    <property type="match status" value="1"/>
</dbReference>
<dbReference type="PANTHER" id="PTHR30451">
    <property type="entry name" value="OUTER MEMBRANE USHER PROTEIN"/>
    <property type="match status" value="1"/>
</dbReference>
<dbReference type="InterPro" id="IPR042186">
    <property type="entry name" value="FimD_plug_dom"/>
</dbReference>
<dbReference type="Gene3D" id="2.60.40.2610">
    <property type="entry name" value="Outer membrane usher protein FimD, plug domain"/>
    <property type="match status" value="1"/>
</dbReference>
<dbReference type="Pfam" id="PF13954">
    <property type="entry name" value="PapC_N"/>
    <property type="match status" value="1"/>
</dbReference>
<keyword evidence="5 9" id="KW-0812">Transmembrane</keyword>
<dbReference type="InterPro" id="IPR037224">
    <property type="entry name" value="PapC_N_sf"/>
</dbReference>
<keyword evidence="9" id="KW-1029">Fimbrium biogenesis</keyword>
<feature type="domain" description="PapC N-terminal" evidence="11">
    <location>
        <begin position="26"/>
        <end position="164"/>
    </location>
</feature>
<evidence type="ECO:0000256" key="7">
    <source>
        <dbReference type="ARBA" id="ARBA00023136"/>
    </source>
</evidence>
<dbReference type="InterPro" id="IPR043142">
    <property type="entry name" value="PapC-like_C_sf"/>
</dbReference>
<dbReference type="RefSeq" id="WP_105594782.1">
    <property type="nucleotide sequence ID" value="NZ_PDET01000019.1"/>
</dbReference>
<keyword evidence="7 9" id="KW-0472">Membrane</keyword>
<evidence type="ECO:0000256" key="9">
    <source>
        <dbReference type="RuleBase" id="RU003884"/>
    </source>
</evidence>
<reference evidence="12 13" key="1">
    <citation type="submission" date="2017-10" db="EMBL/GenBank/DDBJ databases">
        <title>Draft genome of two endophytic bacteria isolated from 'guarana' Paullinia cupana (Mart.) Ducke.</title>
        <authorList>
            <person name="Siqueira K.A."/>
            <person name="Liotti R.G."/>
            <person name="Mendes T.A."/>
            <person name="Soares M.A."/>
        </authorList>
    </citation>
    <scope>NUCLEOTIDE SEQUENCE [LARGE SCALE GENOMIC DNA]</scope>
    <source>
        <strain evidence="12 13">342</strain>
    </source>
</reference>
<name>A0A2S9I6K4_9GAMM</name>
<dbReference type="GO" id="GO:0009279">
    <property type="term" value="C:cell outer membrane"/>
    <property type="evidence" value="ECO:0007669"/>
    <property type="project" value="UniProtKB-SubCell"/>
</dbReference>
<dbReference type="Gene3D" id="2.60.40.3110">
    <property type="match status" value="1"/>
</dbReference>
<sequence length="811" mass="89519">MNRRLINKNEILFLILLIQHTAYALSFNTGFLQGKSKNSDLSQFYKDSDVPPGVYEIDIYVNNEWKGNYKSKVVSSNNDIRISKTDFDRLGIKDIWQDKKKKTGELVNIYKLPNGIKSSFDSGQLRVNLIVPQESLNTKWEGYVDPKFWQQGIPGYLLSYQANYYHAASHHQKSEDSAYISLNSGFNLLGWQLRDNSVYNYSSAGKSQWRNNTRYVQRNFSSIDSQIRIGDSYTTSDLFDSYRFRGVSLGTDIRMFPDSLQGFAPVVHGVAQTNALVKIIQNGVSIYQQSVSPGPFAINDILPTGSGGDLHVEVDEADGRIQRFIVPYSSVPDMLKPGVNVYNLTMGQVRIPGAGSHPNFLQGTWRRGISNLFTLYTGGIGSSHYHSALIGTGLNLPFGAISLDATLASQDSTRHQPKNTGQSYRLAFSKFIASSGTNIAVAAYRYSTGGFLTLEDAVQRESNDSKNMDYSTINQKNSLNFNINQNLGGAAGSFFFSGTLRNYWGNRKPSKEYQIGYSNTFHDITYNTSVSRTRDNKYREEMRYYAGLSIPFSLFESPVYLTTNATMDGKNYTNSDLGISGTAGKSNEWNYNLDMANNHGGGTTVNTNASYRANASTLNASYSQSSSFHQAGVGMTGSLVAWRGGLLFANQMGDTYAIVDAPGIVNATVNSDATIMTNSQGKALIPYMSPYRKNALTLDTTNPGDGAQLVGNRKDIVPYSGSINYVKFETDQRKTFIFRAVEGSNTPLPFGTSVTNSRGDELGYVGQGSIIFIRSNQLPEQVIVHLSSSSDRTCTVSHPGTELSGNINHCL</sequence>
<dbReference type="Pfam" id="PF00577">
    <property type="entry name" value="Usher"/>
    <property type="match status" value="1"/>
</dbReference>
<keyword evidence="8 9" id="KW-0998">Cell outer membrane</keyword>
<evidence type="ECO:0000313" key="12">
    <source>
        <dbReference type="EMBL" id="PRD13411.1"/>
    </source>
</evidence>
<gene>
    <name evidence="12" type="ORF">CQW29_21490</name>
</gene>
<keyword evidence="13" id="KW-1185">Reference proteome</keyword>
<dbReference type="PROSITE" id="PS01151">
    <property type="entry name" value="FIMBRIAL_USHER"/>
    <property type="match status" value="1"/>
</dbReference>
<evidence type="ECO:0000259" key="11">
    <source>
        <dbReference type="Pfam" id="PF13954"/>
    </source>
</evidence>
<dbReference type="SUPFAM" id="SSF141729">
    <property type="entry name" value="FimD N-terminal domain-like"/>
    <property type="match status" value="1"/>
</dbReference>
<accession>A0A2S9I6K4</accession>
<keyword evidence="4" id="KW-1134">Transmembrane beta strand</keyword>
<dbReference type="InterPro" id="IPR018030">
    <property type="entry name" value="Fimbrial_membr_usher_CS"/>
</dbReference>
<comment type="similarity">
    <text evidence="2 9">Belongs to the fimbrial export usher family.</text>
</comment>
<dbReference type="Pfam" id="PF13953">
    <property type="entry name" value="PapC_C"/>
    <property type="match status" value="1"/>
</dbReference>
<dbReference type="OrthoDB" id="6554712at2"/>
<evidence type="ECO:0000256" key="3">
    <source>
        <dbReference type="ARBA" id="ARBA00022448"/>
    </source>
</evidence>
<dbReference type="InterPro" id="IPR025949">
    <property type="entry name" value="PapC-like_C"/>
</dbReference>
<comment type="caution">
    <text evidence="12">The sequence shown here is derived from an EMBL/GenBank/DDBJ whole genome shotgun (WGS) entry which is preliminary data.</text>
</comment>
<feature type="domain" description="PapC-like C-terminal" evidence="10">
    <location>
        <begin position="743"/>
        <end position="797"/>
    </location>
</feature>
<evidence type="ECO:0000256" key="2">
    <source>
        <dbReference type="ARBA" id="ARBA00008064"/>
    </source>
</evidence>
<dbReference type="AlphaFoldDB" id="A0A2S9I6K4"/>
<dbReference type="PANTHER" id="PTHR30451:SF3">
    <property type="entry name" value="OUTER MEMBRANE USHER PROTEIN HTRE-RELATED"/>
    <property type="match status" value="1"/>
</dbReference>
<evidence type="ECO:0000256" key="1">
    <source>
        <dbReference type="ARBA" id="ARBA00004571"/>
    </source>
</evidence>